<evidence type="ECO:0000313" key="3">
    <source>
        <dbReference type="Proteomes" id="UP001190700"/>
    </source>
</evidence>
<feature type="region of interest" description="Disordered" evidence="1">
    <location>
        <begin position="547"/>
        <end position="566"/>
    </location>
</feature>
<feature type="region of interest" description="Disordered" evidence="1">
    <location>
        <begin position="348"/>
        <end position="377"/>
    </location>
</feature>
<evidence type="ECO:0000313" key="2">
    <source>
        <dbReference type="EMBL" id="KAK3250814.1"/>
    </source>
</evidence>
<comment type="caution">
    <text evidence="2">The sequence shown here is derived from an EMBL/GenBank/DDBJ whole genome shotgun (WGS) entry which is preliminary data.</text>
</comment>
<feature type="region of interest" description="Disordered" evidence="1">
    <location>
        <begin position="504"/>
        <end position="525"/>
    </location>
</feature>
<feature type="region of interest" description="Disordered" evidence="1">
    <location>
        <begin position="627"/>
        <end position="648"/>
    </location>
</feature>
<feature type="region of interest" description="Disordered" evidence="1">
    <location>
        <begin position="1"/>
        <end position="76"/>
    </location>
</feature>
<feature type="compositionally biased region" description="Basic and acidic residues" evidence="1">
    <location>
        <begin position="1"/>
        <end position="12"/>
    </location>
</feature>
<dbReference type="EMBL" id="LGRX02026468">
    <property type="protein sequence ID" value="KAK3250814.1"/>
    <property type="molecule type" value="Genomic_DNA"/>
</dbReference>
<evidence type="ECO:0000256" key="1">
    <source>
        <dbReference type="SAM" id="MobiDB-lite"/>
    </source>
</evidence>
<feature type="compositionally biased region" description="Low complexity" evidence="1">
    <location>
        <begin position="366"/>
        <end position="377"/>
    </location>
</feature>
<organism evidence="2 3">
    <name type="scientific">Cymbomonas tetramitiformis</name>
    <dbReference type="NCBI Taxonomy" id="36881"/>
    <lineage>
        <taxon>Eukaryota</taxon>
        <taxon>Viridiplantae</taxon>
        <taxon>Chlorophyta</taxon>
        <taxon>Pyramimonadophyceae</taxon>
        <taxon>Pyramimonadales</taxon>
        <taxon>Pyramimonadaceae</taxon>
        <taxon>Cymbomonas</taxon>
    </lineage>
</organism>
<feature type="compositionally biased region" description="Low complexity" evidence="1">
    <location>
        <begin position="27"/>
        <end position="43"/>
    </location>
</feature>
<reference evidence="2 3" key="1">
    <citation type="journal article" date="2015" name="Genome Biol. Evol.">
        <title>Comparative Genomics of a Bacterivorous Green Alga Reveals Evolutionary Causalities and Consequences of Phago-Mixotrophic Mode of Nutrition.</title>
        <authorList>
            <person name="Burns J.A."/>
            <person name="Paasch A."/>
            <person name="Narechania A."/>
            <person name="Kim E."/>
        </authorList>
    </citation>
    <scope>NUCLEOTIDE SEQUENCE [LARGE SCALE GENOMIC DNA]</scope>
    <source>
        <strain evidence="2 3">PLY_AMNH</strain>
    </source>
</reference>
<feature type="compositionally biased region" description="Basic and acidic residues" evidence="1">
    <location>
        <begin position="348"/>
        <end position="357"/>
    </location>
</feature>
<gene>
    <name evidence="2" type="ORF">CYMTET_39823</name>
</gene>
<feature type="compositionally biased region" description="Polar residues" evidence="1">
    <location>
        <begin position="267"/>
        <end position="276"/>
    </location>
</feature>
<dbReference type="AlphaFoldDB" id="A0AAE0CAD7"/>
<name>A0AAE0CAD7_9CHLO</name>
<dbReference type="Proteomes" id="UP001190700">
    <property type="component" value="Unassembled WGS sequence"/>
</dbReference>
<feature type="compositionally biased region" description="Basic residues" evidence="1">
    <location>
        <begin position="205"/>
        <end position="214"/>
    </location>
</feature>
<feature type="region of interest" description="Disordered" evidence="1">
    <location>
        <begin position="132"/>
        <end position="243"/>
    </location>
</feature>
<feature type="region of interest" description="Disordered" evidence="1">
    <location>
        <begin position="262"/>
        <end position="333"/>
    </location>
</feature>
<feature type="compositionally biased region" description="Basic and acidic residues" evidence="1">
    <location>
        <begin position="312"/>
        <end position="321"/>
    </location>
</feature>
<accession>A0AAE0CAD7</accession>
<protein>
    <submittedName>
        <fullName evidence="2">Uncharacterized protein</fullName>
    </submittedName>
</protein>
<feature type="non-terminal residue" evidence="2">
    <location>
        <position position="1"/>
    </location>
</feature>
<proteinExistence type="predicted"/>
<keyword evidence="3" id="KW-1185">Reference proteome</keyword>
<sequence length="731" mass="76954">SVCMEDAERHAESGTAARQASDHAESAPRASHGAPHAPPASKAWAAGPRQAGGPRTSFGAPTLKSSACAKQQKRTKKAVRYLSDLAGAQAMGTATPSAPNLNTALRTLARAQAVAELGAVDLLGADEVAAVTSPPDLSTLAPRMTRAQALQRRRREQEARVRSRQATASQNPTTPPRSAWDTSGPPPPPKYPPRTHLAEPLPGRASRRPMRQHGRSAGAPRRGEAVKHSGNSGGLEPGGRLVSADSLEREISYQIHAEAQLRRLRQGGSSATSEDTSCALEGADWTGPSHDPYPTSTSNPDEYQAEGPGTSDGEHAGRCWESEGYGSEESAADQRVALARQIASRLAAEQERRRRCDQAPAPPSAPSNRPATAPPETVDAVGDVVGEAVSAALGSLEDRLINLFQIAEERLATFLVPRGGAAATFSAPTQRNDEQGAEEMMPAPPPAPLAGSWGDGAPPGTQPQWDGDDAAEDRMVAPLVEDCLRKLQEMEQREESLLARWAGGGHQGTLAKPAHAPPLPQASAADQTLAVQPSVCAAAVTTAPVPQQQALPGPSGYAPTWHQDAQRRQEEHVWAQPTDAPAPPSAPHMWSGAAGLALVGSAEQAGREASRAAGRAMEDLAHLHATAASRGSGGITKPRASWSEPELGEASSHISKDMLVQIMEARNGFIRRQELLDGLLVTADEGFAPVEVVEAVSERLLVEMLNAGMEEFIGMCDGFVDQVVQHEFVAA</sequence>